<keyword evidence="6 11" id="KW-0812">Transmembrane</keyword>
<feature type="transmembrane region" description="Helical" evidence="11">
    <location>
        <begin position="113"/>
        <end position="135"/>
    </location>
</feature>
<feature type="transmembrane region" description="Helical" evidence="11">
    <location>
        <begin position="325"/>
        <end position="345"/>
    </location>
</feature>
<keyword evidence="7 11" id="KW-1133">Transmembrane helix</keyword>
<evidence type="ECO:0000313" key="13">
    <source>
        <dbReference type="EMBL" id="GAD51914.1"/>
    </source>
</evidence>
<dbReference type="CDD" id="cd13957">
    <property type="entry name" value="PT_UbiA_Cox10"/>
    <property type="match status" value="1"/>
</dbReference>
<organism evidence="13 14">
    <name type="scientific">Halarchaeum acidiphilum MH1-52-1</name>
    <dbReference type="NCBI Taxonomy" id="1261545"/>
    <lineage>
        <taxon>Archaea</taxon>
        <taxon>Methanobacteriati</taxon>
        <taxon>Methanobacteriota</taxon>
        <taxon>Stenosarchaea group</taxon>
        <taxon>Halobacteria</taxon>
        <taxon>Halobacteriales</taxon>
        <taxon>Halobacteriaceae</taxon>
    </lineage>
</organism>
<keyword evidence="8 11" id="KW-0350">Heme biosynthesis</keyword>
<dbReference type="NCBIfam" id="NF003349">
    <property type="entry name" value="PRK04375.1-2"/>
    <property type="match status" value="1"/>
</dbReference>
<feature type="transmembrane region" description="Helical" evidence="11">
    <location>
        <begin position="205"/>
        <end position="224"/>
    </location>
</feature>
<comment type="miscellaneous">
    <text evidence="11">Carbon 2 of the heme B porphyrin ring is defined according to the Fischer nomenclature.</text>
</comment>
<dbReference type="InterPro" id="IPR044878">
    <property type="entry name" value="UbiA_sf"/>
</dbReference>
<evidence type="ECO:0000256" key="11">
    <source>
        <dbReference type="HAMAP-Rule" id="MF_00154"/>
    </source>
</evidence>
<evidence type="ECO:0000256" key="2">
    <source>
        <dbReference type="ARBA" id="ARBA00004651"/>
    </source>
</evidence>
<comment type="pathway">
    <text evidence="3 11">Porphyrin-containing compound metabolism; heme O biosynthesis; heme O from protoheme: step 1/1.</text>
</comment>
<feature type="transmembrane region" description="Helical" evidence="11">
    <location>
        <begin position="272"/>
        <end position="293"/>
    </location>
</feature>
<comment type="caution">
    <text evidence="13">The sequence shown here is derived from an EMBL/GenBank/DDBJ whole genome shotgun (WGS) entry which is preliminary data.</text>
</comment>
<evidence type="ECO:0000256" key="5">
    <source>
        <dbReference type="ARBA" id="ARBA00022679"/>
    </source>
</evidence>
<feature type="transmembrane region" description="Helical" evidence="11">
    <location>
        <begin position="299"/>
        <end position="318"/>
    </location>
</feature>
<dbReference type="Pfam" id="PF01040">
    <property type="entry name" value="UbiA"/>
    <property type="match status" value="1"/>
</dbReference>
<dbReference type="PANTHER" id="PTHR43448">
    <property type="entry name" value="PROTOHEME IX FARNESYLTRANSFERASE, MITOCHONDRIAL"/>
    <property type="match status" value="1"/>
</dbReference>
<feature type="transmembrane region" description="Helical" evidence="11">
    <location>
        <begin position="423"/>
        <end position="442"/>
    </location>
</feature>
<feature type="transmembrane region" description="Helical" evidence="11">
    <location>
        <begin position="230"/>
        <end position="251"/>
    </location>
</feature>
<dbReference type="eggNOG" id="arCOG03103">
    <property type="taxonomic scope" value="Archaea"/>
</dbReference>
<dbReference type="HAMAP" id="MF_00154">
    <property type="entry name" value="CyoE_CtaB"/>
    <property type="match status" value="1"/>
</dbReference>
<keyword evidence="14" id="KW-1185">Reference proteome</keyword>
<accession>U3A2P8</accession>
<evidence type="ECO:0000256" key="10">
    <source>
        <dbReference type="ARBA" id="ARBA00047690"/>
    </source>
</evidence>
<evidence type="ECO:0000256" key="1">
    <source>
        <dbReference type="ARBA" id="ARBA00004019"/>
    </source>
</evidence>
<comment type="similarity">
    <text evidence="4">In the C-terminal section; belongs to the UbiA prenyltransferase family. Protoheme IX farnesyltransferase subfamily.</text>
</comment>
<gene>
    <name evidence="11" type="primary">ctaB</name>
    <name evidence="13" type="ORF">MBEHAL_0674</name>
</gene>
<keyword evidence="11" id="KW-1003">Cell membrane</keyword>
<feature type="region of interest" description="Disordered" evidence="12">
    <location>
        <begin position="144"/>
        <end position="188"/>
    </location>
</feature>
<dbReference type="GO" id="GO:0005886">
    <property type="term" value="C:plasma membrane"/>
    <property type="evidence" value="ECO:0007669"/>
    <property type="project" value="UniProtKB-SubCell"/>
</dbReference>
<evidence type="ECO:0000256" key="6">
    <source>
        <dbReference type="ARBA" id="ARBA00022692"/>
    </source>
</evidence>
<dbReference type="GO" id="GO:0008495">
    <property type="term" value="F:protoheme IX farnesyltransferase activity"/>
    <property type="evidence" value="ECO:0007669"/>
    <property type="project" value="UniProtKB-UniRule"/>
</dbReference>
<comment type="subcellular location">
    <subcellularLocation>
        <location evidence="2 11">Cell membrane</location>
        <topology evidence="2 11">Multi-pass membrane protein</topology>
    </subcellularLocation>
</comment>
<feature type="transmembrane region" description="Helical" evidence="11">
    <location>
        <begin position="52"/>
        <end position="74"/>
    </location>
</feature>
<feature type="transmembrane region" description="Helical" evidence="11">
    <location>
        <begin position="400"/>
        <end position="417"/>
    </location>
</feature>
<dbReference type="EMBL" id="BATA01000010">
    <property type="protein sequence ID" value="GAD51914.1"/>
    <property type="molecule type" value="Genomic_DNA"/>
</dbReference>
<comment type="caution">
    <text evidence="11">Lacks conserved residue(s) required for the propagation of feature annotation.</text>
</comment>
<dbReference type="Gene3D" id="1.10.357.140">
    <property type="entry name" value="UbiA prenyltransferase"/>
    <property type="match status" value="1"/>
</dbReference>
<dbReference type="UniPathway" id="UPA00834">
    <property type="reaction ID" value="UER00712"/>
</dbReference>
<dbReference type="PANTHER" id="PTHR43448:SF2">
    <property type="entry name" value="PROTOHEME IX FARNESYLTRANSFERASE, MITOCHONDRIAL"/>
    <property type="match status" value="1"/>
</dbReference>
<comment type="function">
    <text evidence="1 11">Converts heme B (protoheme IX) to heme O by substitution of the vinyl group on carbon 2 of heme B porphyrin ring with a hydroxyethyl farnesyl side group.</text>
</comment>
<dbReference type="InterPro" id="IPR006369">
    <property type="entry name" value="Protohaem_IX_farnesylTrfase"/>
</dbReference>
<dbReference type="Proteomes" id="UP000016986">
    <property type="component" value="Unassembled WGS sequence"/>
</dbReference>
<evidence type="ECO:0000256" key="12">
    <source>
        <dbReference type="SAM" id="MobiDB-lite"/>
    </source>
</evidence>
<feature type="transmembrane region" description="Helical" evidence="11">
    <location>
        <begin position="86"/>
        <end position="107"/>
    </location>
</feature>
<dbReference type="InterPro" id="IPR000537">
    <property type="entry name" value="UbiA_prenyltransferase"/>
</dbReference>
<evidence type="ECO:0000256" key="9">
    <source>
        <dbReference type="ARBA" id="ARBA00023136"/>
    </source>
</evidence>
<sequence>MATTLAAATLVGLYGVVVAGTADAVANAEATCTTWPTCTGRLLPSLHRGWRSLLAWSHRAAVLLVAVLLVATTVAALRERRSFRAVAALAVAAVLYPGEVVVGRVVFRTGSDATLHFALAAVIVFDVLAALVWLLDAERAAETPSPASALGGAPAVGGTQPDATSTPTDATPTPTDATPTPTDVTPAPSSFPRLRAYGSLMKLKLSWLLCLVALAAMVLARGASLDPVTAAGTLLGGVLAVGASGTFNHVLERGRDAEMARTADRPLATRSVPVRNAVAFGVALLVLSVATFVAFGNALAAALGVGAIAFYTVGYTVVLKPNTTWNTFVGGAVGAFPALIGWAAVTGDVGTPALALGAVVLCWTPAHFHNLALAYREDYANAGYPMLSVVRGPAVTRRRVVWFLGLTLLATVAFAALTHPGVGFALATTAATGVFAVTVLRLHRERTDAAAMRSFHASNVFLATVLCAVVLGGVV</sequence>
<name>U3A2P8_9EURY</name>
<feature type="transmembrane region" description="Helical" evidence="11">
    <location>
        <begin position="454"/>
        <end position="474"/>
    </location>
</feature>
<dbReference type="AlphaFoldDB" id="U3A2P8"/>
<proteinExistence type="inferred from homology"/>
<evidence type="ECO:0000256" key="4">
    <source>
        <dbReference type="ARBA" id="ARBA00010223"/>
    </source>
</evidence>
<comment type="similarity">
    <text evidence="11">Belongs to the UbiA prenyltransferase family. Protoheme IX farnesyltransferase subfamily.</text>
</comment>
<feature type="transmembrane region" description="Helical" evidence="11">
    <location>
        <begin position="351"/>
        <end position="368"/>
    </location>
</feature>
<reference evidence="13 14" key="1">
    <citation type="submission" date="2013-09" db="EMBL/GenBank/DDBJ databases">
        <title>Whole genome sequencing of Halarchaeum acidiphilum strain MH1-52-1.</title>
        <authorList>
            <person name="Shimane Y."/>
            <person name="Minegishi H."/>
            <person name="Nishi S."/>
            <person name="Echigo A."/>
            <person name="Shuto A."/>
            <person name="Konishi M."/>
            <person name="Ito T."/>
            <person name="Ohkuma M."/>
            <person name="Ohta Y."/>
            <person name="Nagano Y."/>
            <person name="Tsubouchi T."/>
            <person name="Mori K."/>
            <person name="Usui K."/>
            <person name="Kamekura M."/>
            <person name="Usami R."/>
            <person name="Takaki Y."/>
            <person name="Hatada Y."/>
        </authorList>
    </citation>
    <scope>NUCLEOTIDE SEQUENCE [LARGE SCALE GENOMIC DNA]</scope>
    <source>
        <strain evidence="13 14">JCM 16109</strain>
    </source>
</reference>
<evidence type="ECO:0000256" key="3">
    <source>
        <dbReference type="ARBA" id="ARBA00004919"/>
    </source>
</evidence>
<dbReference type="NCBIfam" id="TIGR01473">
    <property type="entry name" value="cyoE_ctaB"/>
    <property type="match status" value="1"/>
</dbReference>
<dbReference type="GO" id="GO:0048034">
    <property type="term" value="P:heme O biosynthetic process"/>
    <property type="evidence" value="ECO:0007669"/>
    <property type="project" value="UniProtKB-UniRule"/>
</dbReference>
<evidence type="ECO:0000256" key="8">
    <source>
        <dbReference type="ARBA" id="ARBA00023133"/>
    </source>
</evidence>
<protein>
    <recommendedName>
        <fullName evidence="11">Protoheme IX farnesyltransferase</fullName>
        <ecNumber evidence="11">2.5.1.141</ecNumber>
    </recommendedName>
    <alternativeName>
        <fullName evidence="11">Heme B farnesyltransferase</fullName>
    </alternativeName>
    <alternativeName>
        <fullName evidence="11">Heme O synthase</fullName>
    </alternativeName>
</protein>
<evidence type="ECO:0000256" key="7">
    <source>
        <dbReference type="ARBA" id="ARBA00022989"/>
    </source>
</evidence>
<keyword evidence="9 11" id="KW-0472">Membrane</keyword>
<comment type="catalytic activity">
    <reaction evidence="10 11">
        <text>heme b + (2E,6E)-farnesyl diphosphate + H2O = Fe(II)-heme o + diphosphate</text>
        <dbReference type="Rhea" id="RHEA:28070"/>
        <dbReference type="ChEBI" id="CHEBI:15377"/>
        <dbReference type="ChEBI" id="CHEBI:33019"/>
        <dbReference type="ChEBI" id="CHEBI:60344"/>
        <dbReference type="ChEBI" id="CHEBI:60530"/>
        <dbReference type="ChEBI" id="CHEBI:175763"/>
        <dbReference type="EC" id="2.5.1.141"/>
    </reaction>
</comment>
<dbReference type="EC" id="2.5.1.141" evidence="11"/>
<evidence type="ECO:0000313" key="14">
    <source>
        <dbReference type="Proteomes" id="UP000016986"/>
    </source>
</evidence>
<keyword evidence="5 11" id="KW-0808">Transferase</keyword>